<dbReference type="EMBL" id="LJIG01016348">
    <property type="protein sequence ID" value="KRT80872.1"/>
    <property type="molecule type" value="Genomic_DNA"/>
</dbReference>
<feature type="transmembrane region" description="Helical" evidence="14">
    <location>
        <begin position="240"/>
        <end position="260"/>
    </location>
</feature>
<accession>A0A0T6B0K1</accession>
<keyword evidence="8 14" id="KW-0812">Transmembrane</keyword>
<dbReference type="InterPro" id="IPR016900">
    <property type="entry name" value="Alg10"/>
</dbReference>
<comment type="similarity">
    <text evidence="3">Belongs to the ALG10 glucosyltransferase family.</text>
</comment>
<dbReference type="GO" id="GO:0106073">
    <property type="term" value="F:dolichyl pyrophosphate Glc2Man9GlcNAc2 alpha-1,2-glucosyltransferase activity"/>
    <property type="evidence" value="ECO:0007669"/>
    <property type="project" value="UniProtKB-EC"/>
</dbReference>
<evidence type="ECO:0000256" key="5">
    <source>
        <dbReference type="ARBA" id="ARBA00018512"/>
    </source>
</evidence>
<organism evidence="15 16">
    <name type="scientific">Oryctes borbonicus</name>
    <dbReference type="NCBI Taxonomy" id="1629725"/>
    <lineage>
        <taxon>Eukaryota</taxon>
        <taxon>Metazoa</taxon>
        <taxon>Ecdysozoa</taxon>
        <taxon>Arthropoda</taxon>
        <taxon>Hexapoda</taxon>
        <taxon>Insecta</taxon>
        <taxon>Pterygota</taxon>
        <taxon>Neoptera</taxon>
        <taxon>Endopterygota</taxon>
        <taxon>Coleoptera</taxon>
        <taxon>Polyphaga</taxon>
        <taxon>Scarabaeiformia</taxon>
        <taxon>Scarabaeidae</taxon>
        <taxon>Dynastinae</taxon>
        <taxon>Oryctes</taxon>
    </lineage>
</organism>
<evidence type="ECO:0000256" key="1">
    <source>
        <dbReference type="ARBA" id="ARBA00004477"/>
    </source>
</evidence>
<keyword evidence="6" id="KW-0328">Glycosyltransferase</keyword>
<feature type="transmembrane region" description="Helical" evidence="14">
    <location>
        <begin position="281"/>
        <end position="301"/>
    </location>
</feature>
<evidence type="ECO:0000256" key="9">
    <source>
        <dbReference type="ARBA" id="ARBA00022824"/>
    </source>
</evidence>
<evidence type="ECO:0000256" key="3">
    <source>
        <dbReference type="ARBA" id="ARBA00010600"/>
    </source>
</evidence>
<dbReference type="EC" id="2.4.1.256" evidence="4"/>
<evidence type="ECO:0000313" key="15">
    <source>
        <dbReference type="EMBL" id="KRT80872.1"/>
    </source>
</evidence>
<dbReference type="GO" id="GO:0005789">
    <property type="term" value="C:endoplasmic reticulum membrane"/>
    <property type="evidence" value="ECO:0007669"/>
    <property type="project" value="UniProtKB-SubCell"/>
</dbReference>
<evidence type="ECO:0000256" key="2">
    <source>
        <dbReference type="ARBA" id="ARBA00004922"/>
    </source>
</evidence>
<gene>
    <name evidence="15" type="ORF">AMK59_5080</name>
</gene>
<dbReference type="Pfam" id="PF04922">
    <property type="entry name" value="DIE2_ALG10"/>
    <property type="match status" value="1"/>
</dbReference>
<feature type="transmembrane region" description="Helical" evidence="14">
    <location>
        <begin position="126"/>
        <end position="153"/>
    </location>
</feature>
<dbReference type="GO" id="GO:0006488">
    <property type="term" value="P:dolichol-linked oligosaccharide biosynthetic process"/>
    <property type="evidence" value="ECO:0007669"/>
    <property type="project" value="InterPro"/>
</dbReference>
<feature type="transmembrane region" description="Helical" evidence="14">
    <location>
        <begin position="313"/>
        <end position="336"/>
    </location>
</feature>
<dbReference type="AlphaFoldDB" id="A0A0T6B0K1"/>
<comment type="caution">
    <text evidence="15">The sequence shown here is derived from an EMBL/GenBank/DDBJ whole genome shotgun (WGS) entry which is preliminary data.</text>
</comment>
<feature type="non-terminal residue" evidence="15">
    <location>
        <position position="442"/>
    </location>
</feature>
<sequence length="442" mass="51703">MGSFNRIIIVTAVLYSIISFAVFHNVYNTVHTVIDEEFHIPQGMAYCNFNFSVWNHKITTLPGLYIVSTILLGPLHLCSTYWLRFVNYLGGVINMCLFVILFGAFNEKINNREKLSALLSAFNLSILPPLFFFTNLYYTDVVSVMFILLLLIFNKTDKHVLASACGLLSVIMRQTNIIWVGMLLVDYTVKQLYWFCRSKPISRRETGTVRSFEVKEKDVAAFQIDDVWKLRNFKRIPKQIVINICSYVSVILLFVIFLVVNEGIVLGDKSAHITVIHVPQLFYFSMFCIVFAWPHFLYFMIPFLKYVKKTGILYVLSAIAIMVIIVRINTLVHPYLLADNRHYTFYIWKRFYENIPLFRYIVIPIYLFGIYSLVSSVYSRNDITFAFAYFPCTIFVLILQKMIEIRYFLIPFLIFRLRVRQPLMTTLLTESLTYLLMNIVTL</sequence>
<evidence type="ECO:0000256" key="14">
    <source>
        <dbReference type="SAM" id="Phobius"/>
    </source>
</evidence>
<evidence type="ECO:0000256" key="11">
    <source>
        <dbReference type="ARBA" id="ARBA00023136"/>
    </source>
</evidence>
<evidence type="ECO:0000256" key="12">
    <source>
        <dbReference type="ARBA" id="ARBA00044727"/>
    </source>
</evidence>
<evidence type="ECO:0000256" key="7">
    <source>
        <dbReference type="ARBA" id="ARBA00022679"/>
    </source>
</evidence>
<comment type="function">
    <text evidence="12">Dol-P-Glc:Glc(2)Man(9)GlcNAc(2)-PP-Dol alpha-1,2-glucosyltransferase that operates in the biosynthetic pathway of dolichol-linked oligosaccharides, the glycan precursors employed in protein asparagine (N)-glycosylation. The assembly of dolichol-linked oligosaccharides begins on the cytosolic side of the endoplasmic reticulum membrane and finishes in its lumen. The sequential addition of sugars to dolichol pyrophosphate produces dolichol-linked oligosaccharides containing fourteen sugars, including two GlcNAcs, nine mannoses and three glucoses. Once assembled, the oligosaccharide is transferred from the lipid to nascent proteins by oligosaccharyltransferases. In the lumen of the endoplasmic reticulum, adds the third and last glucose residue from dolichyl phosphate glucose (Dol-P-Glc) onto the lipid-linked oligosaccharide intermediate Glc(2)Man(9)GlcNAc(2)-PP-Dol to produce Glc(3)Man(9)GlcNAc(2)-PP-Dol.</text>
</comment>
<feature type="transmembrane region" description="Helical" evidence="14">
    <location>
        <begin position="85"/>
        <end position="106"/>
    </location>
</feature>
<feature type="transmembrane region" description="Helical" evidence="14">
    <location>
        <begin position="357"/>
        <end position="377"/>
    </location>
</feature>
<reference evidence="15 16" key="1">
    <citation type="submission" date="2015-09" db="EMBL/GenBank/DDBJ databases">
        <title>Draft genome of the scarab beetle Oryctes borbonicus.</title>
        <authorList>
            <person name="Meyer J.M."/>
            <person name="Markov G.V."/>
            <person name="Baskaran P."/>
            <person name="Herrmann M."/>
            <person name="Sommer R.J."/>
            <person name="Roedelsperger C."/>
        </authorList>
    </citation>
    <scope>NUCLEOTIDE SEQUENCE [LARGE SCALE GENOMIC DNA]</scope>
    <source>
        <strain evidence="15">OB123</strain>
        <tissue evidence="15">Whole animal</tissue>
    </source>
</reference>
<keyword evidence="10 14" id="KW-1133">Transmembrane helix</keyword>
<comment type="catalytic activity">
    <reaction evidence="13">
        <text>an alpha-D-Glc-(1-&gt;3)-alpha-D-Glc-(1-&gt;3)-alpha-D-Man-(1-&gt;2)-alpha-D-Man-(1-&gt;2)-alpha-D-Man-(1-&gt;3)-[alpha-D-Man-(1-&gt;2)-alpha-D-Man-(1-&gt;3)-[alpha-D-Man-(1-&gt;2)-alpha-D-Man-(1-&gt;6)]-alpha-D-Man-(1-&gt;6)]-beta-D-Man-(1-&gt;4)-beta-D-GlcNAc-(1-&gt;4)-alpha-D-GlcNAc-diphospho-di-trans,poly-cis-dolichol + a di-trans,poly-cis-dolichyl beta-D-glucosyl phosphate = a alpha-D-Glc-(1-&gt;2)-alpha-D-Glc-(1-&gt;3)-alpha-D-Glc-(1-&gt;3)-alpha-D-Man-(1-&gt;2)-alpha-D-Man-(1-&gt;2)-alpha-D-Man-(1-&gt;3)-[alpha-D-Man-(1-&gt;2)-alpha-D-Man-(1-&gt;3)-[alpha-D-Man-(1-&gt;2)-alpha-D-Man-(1-&gt;6)]-alpha-D-Man-(1-&gt;6)]-beta-D-Man-(1-&gt;4)-beta-D-GlcNAc-(1-&gt;4)-alpha-D-GlcNAc-diphospho-di-trans,poly-cis-dolichol + a di-trans,poly-cis-dolichyl phosphate + H(+)</text>
        <dbReference type="Rhea" id="RHEA:29543"/>
        <dbReference type="Rhea" id="RHEA-COMP:19498"/>
        <dbReference type="Rhea" id="RHEA-COMP:19502"/>
        <dbReference type="Rhea" id="RHEA-COMP:19512"/>
        <dbReference type="Rhea" id="RHEA-COMP:19522"/>
        <dbReference type="ChEBI" id="CHEBI:15378"/>
        <dbReference type="ChEBI" id="CHEBI:57525"/>
        <dbReference type="ChEBI" id="CHEBI:57683"/>
        <dbReference type="ChEBI" id="CHEBI:132522"/>
        <dbReference type="ChEBI" id="CHEBI:132523"/>
        <dbReference type="EC" id="2.4.1.256"/>
    </reaction>
    <physiologicalReaction direction="left-to-right" evidence="13">
        <dbReference type="Rhea" id="RHEA:29544"/>
    </physiologicalReaction>
</comment>
<keyword evidence="9" id="KW-0256">Endoplasmic reticulum</keyword>
<evidence type="ECO:0000313" key="16">
    <source>
        <dbReference type="Proteomes" id="UP000051574"/>
    </source>
</evidence>
<dbReference type="Proteomes" id="UP000051574">
    <property type="component" value="Unassembled WGS sequence"/>
</dbReference>
<protein>
    <recommendedName>
        <fullName evidence="5">Dol-P-Glc:Glc(2)Man(9)GlcNAc(2)-PP-Dol alpha-1,2-glucosyltransferase</fullName>
        <ecNumber evidence="4">2.4.1.256</ecNumber>
    </recommendedName>
</protein>
<dbReference type="PANTHER" id="PTHR12989:SF10">
    <property type="entry name" value="DOL-P-GLC:GLC(2)MAN(9)GLCNAC(2)-PP-DOL ALPHA-1,2-GLUCOSYLTRANSFERASE-RELATED"/>
    <property type="match status" value="1"/>
</dbReference>
<evidence type="ECO:0000256" key="6">
    <source>
        <dbReference type="ARBA" id="ARBA00022676"/>
    </source>
</evidence>
<dbReference type="PANTHER" id="PTHR12989">
    <property type="entry name" value="ALPHA-1,2-GLUCOSYLTRANSFERASE ALG10"/>
    <property type="match status" value="1"/>
</dbReference>
<evidence type="ECO:0000256" key="8">
    <source>
        <dbReference type="ARBA" id="ARBA00022692"/>
    </source>
</evidence>
<feature type="transmembrane region" description="Helical" evidence="14">
    <location>
        <begin position="7"/>
        <end position="27"/>
    </location>
</feature>
<feature type="transmembrane region" description="Helical" evidence="14">
    <location>
        <begin position="58"/>
        <end position="78"/>
    </location>
</feature>
<comment type="pathway">
    <text evidence="2">Protein modification; protein glycosylation.</text>
</comment>
<keyword evidence="7" id="KW-0808">Transferase</keyword>
<keyword evidence="16" id="KW-1185">Reference proteome</keyword>
<proteinExistence type="inferred from homology"/>
<dbReference type="PIRSF" id="PIRSF028810">
    <property type="entry name" value="Alpha1_2_glucosyltferase_Alg10"/>
    <property type="match status" value="1"/>
</dbReference>
<evidence type="ECO:0000256" key="4">
    <source>
        <dbReference type="ARBA" id="ARBA00011967"/>
    </source>
</evidence>
<dbReference type="OrthoDB" id="4769at2759"/>
<evidence type="ECO:0000256" key="13">
    <source>
        <dbReference type="ARBA" id="ARBA00048064"/>
    </source>
</evidence>
<evidence type="ECO:0000256" key="10">
    <source>
        <dbReference type="ARBA" id="ARBA00022989"/>
    </source>
</evidence>
<keyword evidence="11 14" id="KW-0472">Membrane</keyword>
<comment type="subcellular location">
    <subcellularLocation>
        <location evidence="1">Endoplasmic reticulum membrane</location>
        <topology evidence="1">Multi-pass membrane protein</topology>
    </subcellularLocation>
</comment>
<feature type="transmembrane region" description="Helical" evidence="14">
    <location>
        <begin position="383"/>
        <end position="403"/>
    </location>
</feature>
<name>A0A0T6B0K1_9SCAR</name>